<dbReference type="CDD" id="cd07814">
    <property type="entry name" value="SRPBCC_CalC_Aha1-like"/>
    <property type="match status" value="1"/>
</dbReference>
<reference evidence="3 4" key="1">
    <citation type="submission" date="2020-08" db="EMBL/GenBank/DDBJ databases">
        <title>Edaphobacter telluris sp. nov. and Acidobacterium dinghuensis sp. nov., two acidobacteria isolated from forest soil.</title>
        <authorList>
            <person name="Fu J."/>
            <person name="Qiu L."/>
        </authorList>
    </citation>
    <scope>NUCLEOTIDE SEQUENCE [LARGE SCALE GENOMIC DNA]</scope>
    <source>
        <strain evidence="3">4Y35</strain>
    </source>
</reference>
<protein>
    <submittedName>
        <fullName evidence="3">SRPBCC domain-containing protein</fullName>
    </submittedName>
</protein>
<proteinExistence type="inferred from homology"/>
<dbReference type="KEGG" id="adin:H7849_03080"/>
<evidence type="ECO:0000259" key="2">
    <source>
        <dbReference type="Pfam" id="PF08327"/>
    </source>
</evidence>
<comment type="similarity">
    <text evidence="1">Belongs to the AHA1 family.</text>
</comment>
<dbReference type="Pfam" id="PF08327">
    <property type="entry name" value="AHSA1"/>
    <property type="match status" value="1"/>
</dbReference>
<name>A0A7G8BKB1_9BACT</name>
<dbReference type="RefSeq" id="WP_186744055.1">
    <property type="nucleotide sequence ID" value="NZ_CP060394.1"/>
</dbReference>
<dbReference type="InterPro" id="IPR013538">
    <property type="entry name" value="ASHA1/2-like_C"/>
</dbReference>
<accession>A0A7G8BKB1</accession>
<feature type="domain" description="Activator of Hsp90 ATPase homologue 1/2-like C-terminal" evidence="2">
    <location>
        <begin position="45"/>
        <end position="139"/>
    </location>
</feature>
<dbReference type="SUPFAM" id="SSF55961">
    <property type="entry name" value="Bet v1-like"/>
    <property type="match status" value="1"/>
</dbReference>
<evidence type="ECO:0000313" key="3">
    <source>
        <dbReference type="EMBL" id="QNI32981.1"/>
    </source>
</evidence>
<evidence type="ECO:0000256" key="1">
    <source>
        <dbReference type="ARBA" id="ARBA00006817"/>
    </source>
</evidence>
<dbReference type="Gene3D" id="3.30.530.20">
    <property type="match status" value="1"/>
</dbReference>
<dbReference type="AlphaFoldDB" id="A0A7G8BKB1"/>
<sequence>MSVKMTEQVEVLEVTREIEIAATIDVVWETLLENMGPLNEAPDKTPHNLTLEAWPGGRWYRDFGSNTGYWWGTVQAIRPPELLEMHGPMFMSAPAVNHVIFRLKKENGLTRIDFAHRAVGLIPHHLMDGVDVNNGWDNFFVNVRAGVDERAKR</sequence>
<evidence type="ECO:0000313" key="4">
    <source>
        <dbReference type="Proteomes" id="UP000515312"/>
    </source>
</evidence>
<gene>
    <name evidence="3" type="ORF">H7849_03080</name>
</gene>
<dbReference type="Proteomes" id="UP000515312">
    <property type="component" value="Chromosome"/>
</dbReference>
<dbReference type="EMBL" id="CP060394">
    <property type="protein sequence ID" value="QNI32981.1"/>
    <property type="molecule type" value="Genomic_DNA"/>
</dbReference>
<dbReference type="InterPro" id="IPR023393">
    <property type="entry name" value="START-like_dom_sf"/>
</dbReference>
<organism evidence="3 4">
    <name type="scientific">Alloacidobacterium dinghuense</name>
    <dbReference type="NCBI Taxonomy" id="2763107"/>
    <lineage>
        <taxon>Bacteria</taxon>
        <taxon>Pseudomonadati</taxon>
        <taxon>Acidobacteriota</taxon>
        <taxon>Terriglobia</taxon>
        <taxon>Terriglobales</taxon>
        <taxon>Acidobacteriaceae</taxon>
        <taxon>Alloacidobacterium</taxon>
    </lineage>
</organism>
<keyword evidence="4" id="KW-1185">Reference proteome</keyword>